<accession>A0A3E0W4E5</accession>
<evidence type="ECO:0000313" key="2">
    <source>
        <dbReference type="Proteomes" id="UP000256541"/>
    </source>
</evidence>
<name>A0A3E0W4E5_9MICO</name>
<organism evidence="1 2">
    <name type="scientific">Subtercola boreus</name>
    <dbReference type="NCBI Taxonomy" id="120213"/>
    <lineage>
        <taxon>Bacteria</taxon>
        <taxon>Bacillati</taxon>
        <taxon>Actinomycetota</taxon>
        <taxon>Actinomycetes</taxon>
        <taxon>Micrococcales</taxon>
        <taxon>Microbacteriaceae</taxon>
        <taxon>Subtercola</taxon>
    </lineage>
</organism>
<gene>
    <name evidence="1" type="ORF">B7R22_02530</name>
</gene>
<proteinExistence type="predicted"/>
<comment type="caution">
    <text evidence="1">The sequence shown here is derived from an EMBL/GenBank/DDBJ whole genome shotgun (WGS) entry which is preliminary data.</text>
</comment>
<dbReference type="Proteomes" id="UP000256541">
    <property type="component" value="Unassembled WGS sequence"/>
</dbReference>
<reference evidence="1 2" key="1">
    <citation type="submission" date="2017-04" db="EMBL/GenBank/DDBJ databases">
        <title>Comparative genome analysis of Subtercola boreus.</title>
        <authorList>
            <person name="Cho Y.-J."/>
            <person name="Cho A."/>
            <person name="Kim O.-S."/>
            <person name="Lee J.-I."/>
        </authorList>
    </citation>
    <scope>NUCLEOTIDE SEQUENCE [LARGE SCALE GENOMIC DNA]</scope>
    <source>
        <strain evidence="1 2">P27479</strain>
    </source>
</reference>
<evidence type="ECO:0000313" key="1">
    <source>
        <dbReference type="EMBL" id="RFA16383.1"/>
    </source>
</evidence>
<dbReference type="EMBL" id="NBXB01000011">
    <property type="protein sequence ID" value="RFA16383.1"/>
    <property type="molecule type" value="Genomic_DNA"/>
</dbReference>
<dbReference type="AlphaFoldDB" id="A0A3E0W4E5"/>
<sequence>MTVAPARLTVSPASGGFAAASAVFTANTSDIPDTVARSRSSTMNRMPGRFRRGGLDRRFACSARAAVPLGGAYREIPATRLKPVLNGSTKKFGIRTMAVALATGTMLTIGMAPASANVASAPTSESAASYELSVGGESTTLAEGQSVVYPMVPTNPDAGVVYPGDYGTITVTAAGGVYHYDIAMSVPVTDFIGAFSIMDLISGLSSGSVTELIFSGDVPTSRLRNHTYSGTIAGEAFFAGVSVAHTAPNNTVFTYNDF</sequence>
<protein>
    <submittedName>
        <fullName evidence="1">Uncharacterized protein</fullName>
    </submittedName>
</protein>